<keyword evidence="3" id="KW-0436">Ligase</keyword>
<evidence type="ECO:0000256" key="1">
    <source>
        <dbReference type="ARBA" id="ARBA00004123"/>
    </source>
</evidence>
<dbReference type="InterPro" id="IPR012340">
    <property type="entry name" value="NA-bd_OB-fold"/>
</dbReference>
<keyword evidence="4" id="KW-0235">DNA replication</keyword>
<organism evidence="10 11">
    <name type="scientific">Quercus lobata</name>
    <name type="common">Valley oak</name>
    <dbReference type="NCBI Taxonomy" id="97700"/>
    <lineage>
        <taxon>Eukaryota</taxon>
        <taxon>Viridiplantae</taxon>
        <taxon>Streptophyta</taxon>
        <taxon>Embryophyta</taxon>
        <taxon>Tracheophyta</taxon>
        <taxon>Spermatophyta</taxon>
        <taxon>Magnoliopsida</taxon>
        <taxon>eudicotyledons</taxon>
        <taxon>Gunneridae</taxon>
        <taxon>Pentapetalae</taxon>
        <taxon>rosids</taxon>
        <taxon>fabids</taxon>
        <taxon>Fagales</taxon>
        <taxon>Fagaceae</taxon>
        <taxon>Quercus</taxon>
    </lineage>
</organism>
<dbReference type="Pfam" id="PF01068">
    <property type="entry name" value="DNA_ligase_A_M"/>
    <property type="match status" value="1"/>
</dbReference>
<evidence type="ECO:0000256" key="2">
    <source>
        <dbReference type="ARBA" id="ARBA00007572"/>
    </source>
</evidence>
<dbReference type="InterPro" id="IPR016059">
    <property type="entry name" value="DNA_ligase_ATP-dep_CS"/>
</dbReference>
<dbReference type="SUPFAM" id="SSF56091">
    <property type="entry name" value="DNA ligase/mRNA capping enzyme, catalytic domain"/>
    <property type="match status" value="1"/>
</dbReference>
<evidence type="ECO:0000313" key="10">
    <source>
        <dbReference type="EnsemblPlants" id="QL02p049289:mrna"/>
    </source>
</evidence>
<evidence type="ECO:0000313" key="11">
    <source>
        <dbReference type="Proteomes" id="UP000594261"/>
    </source>
</evidence>
<dbReference type="SUPFAM" id="SSF50249">
    <property type="entry name" value="Nucleic acid-binding proteins"/>
    <property type="match status" value="1"/>
</dbReference>
<evidence type="ECO:0000256" key="5">
    <source>
        <dbReference type="ARBA" id="ARBA00022741"/>
    </source>
</evidence>
<evidence type="ECO:0000256" key="8">
    <source>
        <dbReference type="SAM" id="Phobius"/>
    </source>
</evidence>
<dbReference type="GO" id="GO:0005524">
    <property type="term" value="F:ATP binding"/>
    <property type="evidence" value="ECO:0007669"/>
    <property type="project" value="UniProtKB-KW"/>
</dbReference>
<dbReference type="SUPFAM" id="SSF117018">
    <property type="entry name" value="ATP-dependent DNA ligase DNA-binding domain"/>
    <property type="match status" value="1"/>
</dbReference>
<keyword evidence="8" id="KW-0812">Transmembrane</keyword>
<dbReference type="InParanoid" id="A0A7N2KWG9"/>
<proteinExistence type="inferred from homology"/>
<dbReference type="GO" id="GO:0003677">
    <property type="term" value="F:DNA binding"/>
    <property type="evidence" value="ECO:0007669"/>
    <property type="project" value="InterPro"/>
</dbReference>
<evidence type="ECO:0000256" key="4">
    <source>
        <dbReference type="ARBA" id="ARBA00022705"/>
    </source>
</evidence>
<dbReference type="Pfam" id="PF04675">
    <property type="entry name" value="DNA_ligase_A_N"/>
    <property type="match status" value="1"/>
</dbReference>
<dbReference type="InterPro" id="IPR012310">
    <property type="entry name" value="DNA_ligase_ATP-dep_cent"/>
</dbReference>
<dbReference type="InterPro" id="IPR050191">
    <property type="entry name" value="ATP-dep_DNA_ligase"/>
</dbReference>
<keyword evidence="7" id="KW-0539">Nucleus</keyword>
<dbReference type="GO" id="GO:0005634">
    <property type="term" value="C:nucleus"/>
    <property type="evidence" value="ECO:0007669"/>
    <property type="project" value="UniProtKB-SubCell"/>
</dbReference>
<keyword evidence="6" id="KW-0067">ATP-binding</keyword>
<protein>
    <recommendedName>
        <fullName evidence="9">ATP-dependent DNA ligase family profile domain-containing protein</fullName>
    </recommendedName>
</protein>
<keyword evidence="11" id="KW-1185">Reference proteome</keyword>
<dbReference type="GO" id="GO:0006281">
    <property type="term" value="P:DNA repair"/>
    <property type="evidence" value="ECO:0007669"/>
    <property type="project" value="InterPro"/>
</dbReference>
<comment type="similarity">
    <text evidence="2">Belongs to the ATP-dependent DNA ligase family.</text>
</comment>
<dbReference type="FunFam" id="2.40.50.140:FF:000220">
    <property type="entry name" value="DNA ligase"/>
    <property type="match status" value="1"/>
</dbReference>
<dbReference type="InterPro" id="IPR012309">
    <property type="entry name" value="DNA_ligase_ATP-dep_C"/>
</dbReference>
<reference evidence="11" key="1">
    <citation type="journal article" date="2016" name="G3 (Bethesda)">
        <title>First Draft Assembly and Annotation of the Genome of a California Endemic Oak Quercus lobata Nee (Fagaceae).</title>
        <authorList>
            <person name="Sork V.L."/>
            <person name="Fitz-Gibbon S.T."/>
            <person name="Puiu D."/>
            <person name="Crepeau M."/>
            <person name="Gugger P.F."/>
            <person name="Sherman R."/>
            <person name="Stevens K."/>
            <person name="Langley C.H."/>
            <person name="Pellegrini M."/>
            <person name="Salzberg S.L."/>
        </authorList>
    </citation>
    <scope>NUCLEOTIDE SEQUENCE [LARGE SCALE GENOMIC DNA]</scope>
    <source>
        <strain evidence="11">cv. SW786</strain>
    </source>
</reference>
<feature type="domain" description="ATP-dependent DNA ligase family profile" evidence="9">
    <location>
        <begin position="716"/>
        <end position="887"/>
    </location>
</feature>
<dbReference type="Gene3D" id="1.10.3260.10">
    <property type="entry name" value="DNA ligase, ATP-dependent, N-terminal domain"/>
    <property type="match status" value="2"/>
</dbReference>
<dbReference type="InterPro" id="IPR012308">
    <property type="entry name" value="DNA_ligase_ATP-dep_N"/>
</dbReference>
<dbReference type="CDD" id="cd07969">
    <property type="entry name" value="OBF_DNA_ligase_I"/>
    <property type="match status" value="1"/>
</dbReference>
<keyword evidence="5" id="KW-0547">Nucleotide-binding</keyword>
<evidence type="ECO:0000256" key="6">
    <source>
        <dbReference type="ARBA" id="ARBA00022840"/>
    </source>
</evidence>
<dbReference type="PROSITE" id="PS00697">
    <property type="entry name" value="DNA_LIGASE_A1"/>
    <property type="match status" value="1"/>
</dbReference>
<evidence type="ECO:0000259" key="9">
    <source>
        <dbReference type="PROSITE" id="PS50160"/>
    </source>
</evidence>
<dbReference type="EnsemblPlants" id="QL02p049289:mrna">
    <property type="protein sequence ID" value="QL02p049289:mrna"/>
    <property type="gene ID" value="QL02p049289"/>
</dbReference>
<dbReference type="Proteomes" id="UP000594261">
    <property type="component" value="Chromosome 2"/>
</dbReference>
<dbReference type="PANTHER" id="PTHR45674:SF9">
    <property type="entry name" value="DNA LIGASE 3"/>
    <property type="match status" value="1"/>
</dbReference>
<dbReference type="Gramene" id="QL02p049289:mrna">
    <property type="protein sequence ID" value="QL02p049289:mrna"/>
    <property type="gene ID" value="QL02p049289"/>
</dbReference>
<dbReference type="Gene3D" id="2.40.50.140">
    <property type="entry name" value="Nucleic acid-binding proteins"/>
    <property type="match status" value="1"/>
</dbReference>
<dbReference type="GO" id="GO:0006310">
    <property type="term" value="P:DNA recombination"/>
    <property type="evidence" value="ECO:0007669"/>
    <property type="project" value="InterPro"/>
</dbReference>
<dbReference type="GO" id="GO:0003910">
    <property type="term" value="F:DNA ligase (ATP) activity"/>
    <property type="evidence" value="ECO:0007669"/>
    <property type="project" value="InterPro"/>
</dbReference>
<dbReference type="Pfam" id="PF04679">
    <property type="entry name" value="DNA_ligase_A_C"/>
    <property type="match status" value="1"/>
</dbReference>
<dbReference type="FunFam" id="3.30.470.30:FF:000002">
    <property type="entry name" value="DNA ligase"/>
    <property type="match status" value="1"/>
</dbReference>
<feature type="transmembrane region" description="Helical" evidence="8">
    <location>
        <begin position="21"/>
        <end position="44"/>
    </location>
</feature>
<dbReference type="PANTHER" id="PTHR45674">
    <property type="entry name" value="DNA LIGASE 1/3 FAMILY MEMBER"/>
    <property type="match status" value="1"/>
</dbReference>
<dbReference type="InterPro" id="IPR036599">
    <property type="entry name" value="DNA_ligase_N_sf"/>
</dbReference>
<dbReference type="CDD" id="cd07900">
    <property type="entry name" value="Adenylation_DNA_ligase_I_Euk"/>
    <property type="match status" value="1"/>
</dbReference>
<evidence type="ECO:0000256" key="3">
    <source>
        <dbReference type="ARBA" id="ARBA00022598"/>
    </source>
</evidence>
<keyword evidence="8" id="KW-0472">Membrane</keyword>
<reference evidence="10" key="2">
    <citation type="submission" date="2021-01" db="UniProtKB">
        <authorList>
            <consortium name="EnsemblPlants"/>
        </authorList>
    </citation>
    <scope>IDENTIFICATION</scope>
</reference>
<name>A0A7N2KWG9_QUELO</name>
<accession>A0A7N2KWG9</accession>
<dbReference type="AlphaFoldDB" id="A0A7N2KWG9"/>
<sequence>MEKSLVGWNFGREFIYPSKALLKVAFFTWTAALGNILTIISITISGFCLNQFLQCWHVGRGDFLDGWGEGIGVVWGAVFVPFVDGLEGELNIGGSLVSSALEEACGTNRTKLKEMYNKIGDLGDVAQECRQTQTLLAPPSPLLIRDVFSALRKISVQTGSGSTVRKKNVIVNLMCSCREKEMKFLVRTLVRNLRIGAMMRTVLPALAQAVVFNSSPNFYHEGKVDNLKENLQPGINPSDYLLPQFPSDYCSLDFHEVDQILILRMVLIWFEAVFGLKINLGKSELVPVGVVHNIDLLLNVLGCKQVEFLMGGIGDEPKFHLIKWATVCSPISLGGLRIRKVRLFNEALLGKWLWRFVIGKDALWRQVIELKYGCVWGGWCIRSVYGPYGVDFVKIRRLVSVAELMKSTNGVLFCDLGNAAIRCGATSLLASNAKCNSVMQNATETFTSISSCLIFIEGKNASCIDLDGACSTFANKFSTFSRRVSKSSLEEGGLMRLFPASISCSSRGLKVGWQWSSTWERESDGGGKLLFGVLGWLSAKRLGAKGGRCGLKCLGCNFQPFLSAAVVEAYNILPNLDLVVPSLMNKGVKFSSSTLSMVPGIPIKPMLAKITNGVPQALKLFQNKAFSCEYKYDGQRAQVHKLVEGTIRIFSRNGDESTSRFPDVINIMKESCRPAAMTFILDAEVVAVDRKNGFKLMSFQELSSRGRGSKDNLITVDSIKVDICVFVFDIMFANGQQKCWSGFDRFPFGEPPQGIIQTDAWLLGFSLRKRRKYLKDLFHDEKLGYFEYAKEMTVEADDACLTNEVTLNKISSFLEDAFRSSCEGLVVKLLDFDAEYSPSKRTDTWLKVKRDYVEGLCDSLDLVPIGAWHGNGRKAGWYSPFLMACYNPDTEEFQSVCRVMSGFSDSFYIEMKDFFSGDKILSKKPPYYRTAEVPDKWFLPELVWQIRGADFTLSPVHQAAIGLVHPSRGISIRFPRFINPVSDRNPEESSTAADIAEMFQSQTRKMDVTSEA</sequence>
<dbReference type="GO" id="GO:0006273">
    <property type="term" value="P:lagging strand elongation"/>
    <property type="evidence" value="ECO:0007669"/>
    <property type="project" value="TreeGrafter"/>
</dbReference>
<dbReference type="PROSITE" id="PS50160">
    <property type="entry name" value="DNA_LIGASE_A3"/>
    <property type="match status" value="1"/>
</dbReference>
<evidence type="ECO:0000256" key="7">
    <source>
        <dbReference type="ARBA" id="ARBA00023242"/>
    </source>
</evidence>
<dbReference type="Gene3D" id="3.30.1490.70">
    <property type="match status" value="1"/>
</dbReference>
<dbReference type="Gene3D" id="3.30.470.30">
    <property type="entry name" value="DNA ligase/mRNA capping enzyme"/>
    <property type="match status" value="1"/>
</dbReference>
<comment type="subcellular location">
    <subcellularLocation>
        <location evidence="1">Nucleus</location>
    </subcellularLocation>
</comment>
<keyword evidence="8" id="KW-1133">Transmembrane helix</keyword>